<evidence type="ECO:0000256" key="1">
    <source>
        <dbReference type="ARBA" id="ARBA00022777"/>
    </source>
</evidence>
<comment type="similarity">
    <text evidence="2">Belongs to the anhydro-N-acetylmuramic acid kinase family.</text>
</comment>
<dbReference type="GO" id="GO:0009254">
    <property type="term" value="P:peptidoglycan turnover"/>
    <property type="evidence" value="ECO:0007669"/>
    <property type="project" value="UniProtKB-UniRule"/>
</dbReference>
<dbReference type="eggNOG" id="COG2377">
    <property type="taxonomic scope" value="Bacteria"/>
</dbReference>
<protein>
    <recommendedName>
        <fullName evidence="2">Anhydro-N-acetylmuramic acid kinase</fullName>
        <ecNumber evidence="2">2.7.1.170</ecNumber>
    </recommendedName>
    <alternativeName>
        <fullName evidence="2">AnhMurNAc kinase</fullName>
    </alternativeName>
</protein>
<dbReference type="Pfam" id="PF03702">
    <property type="entry name" value="AnmK"/>
    <property type="match status" value="1"/>
</dbReference>
<dbReference type="Proteomes" id="UP000010482">
    <property type="component" value="Chromosome"/>
</dbReference>
<comment type="function">
    <text evidence="2">Catalyzes the specific phosphorylation of 1,6-anhydro-N-acetylmuramic acid (anhMurNAc) with the simultaneous cleavage of the 1,6-anhydro ring, generating MurNAc-6-P. Is required for the utilization of anhMurNAc either imported from the medium or derived from its own cell wall murein, and thus plays a role in cell wall recycling.</text>
</comment>
<evidence type="ECO:0000313" key="4">
    <source>
        <dbReference type="Proteomes" id="UP000010482"/>
    </source>
</evidence>
<dbReference type="CDD" id="cd24050">
    <property type="entry name" value="ASKHA_NBD_ANMK"/>
    <property type="match status" value="1"/>
</dbReference>
<dbReference type="EMBL" id="CP003944">
    <property type="protein sequence ID" value="AFZ50769.1"/>
    <property type="molecule type" value="Genomic_DNA"/>
</dbReference>
<evidence type="ECO:0000256" key="2">
    <source>
        <dbReference type="HAMAP-Rule" id="MF_01270"/>
    </source>
</evidence>
<gene>
    <name evidence="2" type="primary">anmK</name>
    <name evidence="3" type="ORF">Dacsa_2136</name>
</gene>
<dbReference type="UniPathway" id="UPA00544"/>
<name>K9YV51_DACS8</name>
<keyword evidence="2" id="KW-0119">Carbohydrate metabolism</keyword>
<organism evidence="3 4">
    <name type="scientific">Dactylococcopsis salina (strain PCC 8305)</name>
    <name type="common">Myxobactron salinum</name>
    <dbReference type="NCBI Taxonomy" id="13035"/>
    <lineage>
        <taxon>Bacteria</taxon>
        <taxon>Bacillati</taxon>
        <taxon>Cyanobacteriota</taxon>
        <taxon>Cyanophyceae</taxon>
        <taxon>Nodosilineales</taxon>
        <taxon>Cymatolegaceae</taxon>
        <taxon>Dactylococcopsis</taxon>
    </lineage>
</organism>
<accession>K9YV51</accession>
<dbReference type="Gene3D" id="3.30.420.40">
    <property type="match status" value="2"/>
</dbReference>
<dbReference type="PANTHER" id="PTHR30605:SF0">
    <property type="entry name" value="ANHYDRO-N-ACETYLMURAMIC ACID KINASE"/>
    <property type="match status" value="1"/>
</dbReference>
<keyword evidence="4" id="KW-1185">Reference proteome</keyword>
<keyword evidence="2" id="KW-0067">ATP-binding</keyword>
<dbReference type="NCBIfam" id="NF007148">
    <property type="entry name" value="PRK09585.3-2"/>
    <property type="match status" value="1"/>
</dbReference>
<keyword evidence="1 2" id="KW-0418">Kinase</keyword>
<dbReference type="PATRIC" id="fig|13035.3.peg.2423"/>
<dbReference type="OrthoDB" id="9763949at2"/>
<reference evidence="3" key="1">
    <citation type="submission" date="2012-04" db="EMBL/GenBank/DDBJ databases">
        <title>Finished genome of Dactylococcopsis salina PCC 8305.</title>
        <authorList>
            <consortium name="US DOE Joint Genome Institute"/>
            <person name="Gugger M."/>
            <person name="Coursin T."/>
            <person name="Rippka R."/>
            <person name="Tandeau De Marsac N."/>
            <person name="Huntemann M."/>
            <person name="Wei C.-L."/>
            <person name="Han J."/>
            <person name="Detter J.C."/>
            <person name="Han C."/>
            <person name="Tapia R."/>
            <person name="Daligault H."/>
            <person name="Chen A."/>
            <person name="Krypides N."/>
            <person name="Mavromatis K."/>
            <person name="Markowitz V."/>
            <person name="Szeto E."/>
            <person name="Ivanova N."/>
            <person name="Ovchinnikova G."/>
            <person name="Pagani I."/>
            <person name="Pati A."/>
            <person name="Goodwin L."/>
            <person name="Peters L."/>
            <person name="Pitluck S."/>
            <person name="Woyke T."/>
            <person name="Kerfeld C."/>
        </authorList>
    </citation>
    <scope>NUCLEOTIDE SEQUENCE [LARGE SCALE GENOMIC DNA]</scope>
    <source>
        <strain evidence="3">PCC 8305</strain>
    </source>
</reference>
<dbReference type="HOGENOM" id="CLU_038782_1_0_3"/>
<dbReference type="InterPro" id="IPR005338">
    <property type="entry name" value="Anhydro_N_Ac-Mur_kinase"/>
</dbReference>
<dbReference type="GO" id="GO:0005524">
    <property type="term" value="F:ATP binding"/>
    <property type="evidence" value="ECO:0007669"/>
    <property type="project" value="UniProtKB-UniRule"/>
</dbReference>
<dbReference type="RefSeq" id="WP_015229762.1">
    <property type="nucleotide sequence ID" value="NC_019780.1"/>
</dbReference>
<proteinExistence type="inferred from homology"/>
<dbReference type="AlphaFoldDB" id="K9YV51"/>
<dbReference type="GO" id="GO:0006040">
    <property type="term" value="P:amino sugar metabolic process"/>
    <property type="evidence" value="ECO:0007669"/>
    <property type="project" value="InterPro"/>
</dbReference>
<comment type="catalytic activity">
    <reaction evidence="2">
        <text>1,6-anhydro-N-acetyl-beta-muramate + ATP + H2O = N-acetyl-D-muramate 6-phosphate + ADP + H(+)</text>
        <dbReference type="Rhea" id="RHEA:24952"/>
        <dbReference type="ChEBI" id="CHEBI:15377"/>
        <dbReference type="ChEBI" id="CHEBI:15378"/>
        <dbReference type="ChEBI" id="CHEBI:30616"/>
        <dbReference type="ChEBI" id="CHEBI:58690"/>
        <dbReference type="ChEBI" id="CHEBI:58722"/>
        <dbReference type="ChEBI" id="CHEBI:456216"/>
        <dbReference type="EC" id="2.7.1.170"/>
    </reaction>
</comment>
<dbReference type="SUPFAM" id="SSF53067">
    <property type="entry name" value="Actin-like ATPase domain"/>
    <property type="match status" value="1"/>
</dbReference>
<dbReference type="UniPathway" id="UPA00343"/>
<comment type="pathway">
    <text evidence="2">Cell wall biogenesis; peptidoglycan recycling.</text>
</comment>
<dbReference type="InterPro" id="IPR043129">
    <property type="entry name" value="ATPase_NBD"/>
</dbReference>
<dbReference type="PANTHER" id="PTHR30605">
    <property type="entry name" value="ANHYDRO-N-ACETYLMURAMIC ACID KINASE"/>
    <property type="match status" value="1"/>
</dbReference>
<dbReference type="GO" id="GO:0016301">
    <property type="term" value="F:kinase activity"/>
    <property type="evidence" value="ECO:0007669"/>
    <property type="project" value="UniProtKB-KW"/>
</dbReference>
<dbReference type="GO" id="GO:0016773">
    <property type="term" value="F:phosphotransferase activity, alcohol group as acceptor"/>
    <property type="evidence" value="ECO:0007669"/>
    <property type="project" value="UniProtKB-UniRule"/>
</dbReference>
<dbReference type="EC" id="2.7.1.170" evidence="2"/>
<evidence type="ECO:0000313" key="3">
    <source>
        <dbReference type="EMBL" id="AFZ50769.1"/>
    </source>
</evidence>
<dbReference type="STRING" id="13035.Dacsa_2136"/>
<dbReference type="NCBIfam" id="NF007143">
    <property type="entry name" value="PRK09585.2-2"/>
    <property type="match status" value="1"/>
</dbReference>
<dbReference type="KEGG" id="dsl:Dacsa_2136"/>
<dbReference type="HAMAP" id="MF_01270">
    <property type="entry name" value="AnhMurNAc_kinase"/>
    <property type="match status" value="1"/>
</dbReference>
<dbReference type="GO" id="GO:0097175">
    <property type="term" value="P:1,6-anhydro-N-acetyl-beta-muramic acid catabolic process"/>
    <property type="evidence" value="ECO:0007669"/>
    <property type="project" value="UniProtKB-UniRule"/>
</dbReference>
<sequence>MKVIGLISGTSVDGVDVALVEITGTKQEVAVELLAGETYPYPEQLRQEILRVCGGKSVTIEQFCYLDDAIARFFTECAQKLEKTTNTTADLIASHGQTVFHRPPKKTLGYSVQWGRGAMIAHISQRPTVSDFRAADIAQNGQGAPLVCKVDACLLSHPTLTTCVQNIGGISNVTYLPPRQEENWETKVCGWDNGPGNSLLDLAVQRLSQGEKRYDEGGKWAAQGTPQREIVQQWLEDDFFQQSPPKSTGRELFGETYLNDAWETAQAHDLTEADFIASLTELTVASIAQDYHKFLPRLPDRILLCGGGSQNQYLCQQLQKYFPQIELKTTDEVGLDNNFKEAIAFAVLGYWRYYDHFPGNLPQVTGAKQPIELGVIDLP</sequence>
<keyword evidence="2" id="KW-0808">Transferase</keyword>
<feature type="binding site" evidence="2">
    <location>
        <begin position="9"/>
        <end position="16"/>
    </location>
    <ligand>
        <name>ATP</name>
        <dbReference type="ChEBI" id="CHEBI:30616"/>
    </ligand>
</feature>
<keyword evidence="2" id="KW-0547">Nucleotide-binding</keyword>
<comment type="pathway">
    <text evidence="2">Amino-sugar metabolism; 1,6-anhydro-N-acetylmuramate degradation.</text>
</comment>